<sequence length="345" mass="38915">MFGLFGKKKAEPHLRQGVEVGEMRENALTTLSKLSGLGGKFRDFQQTGTDAAEFFYNDLKITLPVVANLLGLHVLTAIEECNLHNYTTSAEKAFAYRCIDQVCFTCAGVRAFFDPITGALTIGVQSAGFGEQFRADTLIDVALFMLEEGVMEARKYLGLPFTEAERPRVNQWMGGFHYGEGFKVYPTVTDAFAKFMEKKYQSREVARDETSILLESGPVQYDVRFFGWRFGYMVSSATRGFKHAYADDERYVRIQERLAQPTRSQDTISDLEWNFRDLGRSTIAYFQPDGTFVLGEYGFGNTDTDQNGTAFDRVAGAQMLNVKFMTYLAESLPEDLYADEANRPN</sequence>
<name>A0ABV9I858_9DEIO</name>
<keyword evidence="2" id="KW-1185">Reference proteome</keyword>
<evidence type="ECO:0000313" key="1">
    <source>
        <dbReference type="EMBL" id="MFC4638501.1"/>
    </source>
</evidence>
<dbReference type="Proteomes" id="UP001595952">
    <property type="component" value="Unassembled WGS sequence"/>
</dbReference>
<reference evidence="2" key="1">
    <citation type="journal article" date="2019" name="Int. J. Syst. Evol. Microbiol.">
        <title>The Global Catalogue of Microorganisms (GCM) 10K type strain sequencing project: providing services to taxonomists for standard genome sequencing and annotation.</title>
        <authorList>
            <consortium name="The Broad Institute Genomics Platform"/>
            <consortium name="The Broad Institute Genome Sequencing Center for Infectious Disease"/>
            <person name="Wu L."/>
            <person name="Ma J."/>
        </authorList>
    </citation>
    <scope>NUCLEOTIDE SEQUENCE [LARGE SCALE GENOMIC DNA]</scope>
    <source>
        <strain evidence="2">CCUG 55995</strain>
    </source>
</reference>
<dbReference type="EMBL" id="JBHSEI010000006">
    <property type="protein sequence ID" value="MFC4638501.1"/>
    <property type="molecule type" value="Genomic_DNA"/>
</dbReference>
<gene>
    <name evidence="1" type="ORF">ACFO0D_09105</name>
</gene>
<accession>A0ABV9I858</accession>
<protein>
    <submittedName>
        <fullName evidence="1">Uncharacterized protein</fullName>
    </submittedName>
</protein>
<organism evidence="1 2">
    <name type="scientific">Deinococcus hohokamensis</name>
    <dbReference type="NCBI Taxonomy" id="309883"/>
    <lineage>
        <taxon>Bacteria</taxon>
        <taxon>Thermotogati</taxon>
        <taxon>Deinococcota</taxon>
        <taxon>Deinococci</taxon>
        <taxon>Deinococcales</taxon>
        <taxon>Deinococcaceae</taxon>
        <taxon>Deinococcus</taxon>
    </lineage>
</organism>
<evidence type="ECO:0000313" key="2">
    <source>
        <dbReference type="Proteomes" id="UP001595952"/>
    </source>
</evidence>
<proteinExistence type="predicted"/>
<comment type="caution">
    <text evidence="1">The sequence shown here is derived from an EMBL/GenBank/DDBJ whole genome shotgun (WGS) entry which is preliminary data.</text>
</comment>